<dbReference type="Gene3D" id="3.90.550.10">
    <property type="entry name" value="Spore Coat Polysaccharide Biosynthesis Protein SpsA, Chain A"/>
    <property type="match status" value="1"/>
</dbReference>
<accession>A0A1G8ME51</accession>
<dbReference type="InterPro" id="IPR005835">
    <property type="entry name" value="NTP_transferase_dom"/>
</dbReference>
<keyword evidence="1 4" id="KW-0808">Transferase</keyword>
<gene>
    <name evidence="4" type="ORF">SAMN05421804_103347</name>
</gene>
<reference evidence="4 5" key="1">
    <citation type="submission" date="2016-10" db="EMBL/GenBank/DDBJ databases">
        <authorList>
            <person name="de Groot N.N."/>
        </authorList>
    </citation>
    <scope>NUCLEOTIDE SEQUENCE [LARGE SCALE GENOMIC DNA]</scope>
    <source>
        <strain evidence="4 5">CGMCC 1.5058</strain>
    </source>
</reference>
<dbReference type="Pfam" id="PF00483">
    <property type="entry name" value="NTP_transferase"/>
    <property type="match status" value="1"/>
</dbReference>
<evidence type="ECO:0000313" key="4">
    <source>
        <dbReference type="EMBL" id="SDI65600.1"/>
    </source>
</evidence>
<sequence length="307" mass="34931">MIGQKREKNLLVMAAGMGSRFGGLKQLTPVGPAGECILEYSMYDAFRYGFTKVVLMIRKENQHLFEAAFADKMKPYGKIAYAYQEKEDVPEGTDKDVLSSDREKPWGTGQAVYAARHEISGPFMVINADDFYGAETFEKMSIILDTLDEKQGALIAYELKKTMSRFGSVSRGLVTAREDGMLLHVREIKDLSYEGEEIRSQEWADLKVLPSQPVSMNVWGFHPTIFSQLEKEFAAFLRTSGQEMKKEFLLPEAVQALVDGKELEVLVRESKETWLGMTYQEDKAYVAEGLLEKIRKGQYPEKLWEEI</sequence>
<feature type="domain" description="Nucleotidyl transferase" evidence="3">
    <location>
        <begin position="11"/>
        <end position="172"/>
    </location>
</feature>
<evidence type="ECO:0000256" key="2">
    <source>
        <dbReference type="ARBA" id="ARBA00022695"/>
    </source>
</evidence>
<keyword evidence="2" id="KW-0548">Nucleotidyltransferase</keyword>
<dbReference type="InterPro" id="IPR050065">
    <property type="entry name" value="GlmU-like"/>
</dbReference>
<proteinExistence type="predicted"/>
<evidence type="ECO:0000313" key="5">
    <source>
        <dbReference type="Proteomes" id="UP000183255"/>
    </source>
</evidence>
<dbReference type="PANTHER" id="PTHR43584">
    <property type="entry name" value="NUCLEOTIDYL TRANSFERASE"/>
    <property type="match status" value="1"/>
</dbReference>
<protein>
    <submittedName>
        <fullName evidence="4">Nucleotidyl transferase</fullName>
    </submittedName>
</protein>
<dbReference type="GO" id="GO:0016779">
    <property type="term" value="F:nucleotidyltransferase activity"/>
    <property type="evidence" value="ECO:0007669"/>
    <property type="project" value="UniProtKB-KW"/>
</dbReference>
<name>A0A1G8ME51_9CLOT</name>
<evidence type="ECO:0000259" key="3">
    <source>
        <dbReference type="Pfam" id="PF00483"/>
    </source>
</evidence>
<dbReference type="RefSeq" id="WP_031574756.1">
    <property type="nucleotide sequence ID" value="NZ_FNDZ01000003.1"/>
</dbReference>
<dbReference type="InterPro" id="IPR029044">
    <property type="entry name" value="Nucleotide-diphossugar_trans"/>
</dbReference>
<evidence type="ECO:0000256" key="1">
    <source>
        <dbReference type="ARBA" id="ARBA00022679"/>
    </source>
</evidence>
<dbReference type="Proteomes" id="UP000183255">
    <property type="component" value="Unassembled WGS sequence"/>
</dbReference>
<dbReference type="EMBL" id="FNDZ01000003">
    <property type="protein sequence ID" value="SDI65600.1"/>
    <property type="molecule type" value="Genomic_DNA"/>
</dbReference>
<dbReference type="SUPFAM" id="SSF53448">
    <property type="entry name" value="Nucleotide-diphospho-sugar transferases"/>
    <property type="match status" value="1"/>
</dbReference>
<dbReference type="AlphaFoldDB" id="A0A1G8ME51"/>
<dbReference type="PANTHER" id="PTHR43584:SF8">
    <property type="entry name" value="N-ACETYLMURAMATE ALPHA-1-PHOSPHATE URIDYLYLTRANSFERASE"/>
    <property type="match status" value="1"/>
</dbReference>
<organism evidence="4 5">
    <name type="scientific">Proteiniclasticum ruminis</name>
    <dbReference type="NCBI Taxonomy" id="398199"/>
    <lineage>
        <taxon>Bacteria</taxon>
        <taxon>Bacillati</taxon>
        <taxon>Bacillota</taxon>
        <taxon>Clostridia</taxon>
        <taxon>Eubacteriales</taxon>
        <taxon>Clostridiaceae</taxon>
        <taxon>Proteiniclasticum</taxon>
    </lineage>
</organism>